<dbReference type="Proteomes" id="UP001265259">
    <property type="component" value="Unassembled WGS sequence"/>
</dbReference>
<feature type="domain" description="UmuC" evidence="8">
    <location>
        <begin position="30"/>
        <end position="154"/>
    </location>
</feature>
<sequence length="574" mass="62190">MPSARRILSLWFPRMGAERLLRLERARPTTALAVIRETGNTQIIDSLSEAASAAGLSPGQSLRDARALCPDLVTRPSEPKAEAAFLRHLARWAGRYSPWVALAPPDGLAIDLSGCAHLFGGEEALLRQVRADCAEVALSVCAGIADTHGTAWAVARFHARAAGPLRNGDAIDQEARATRSRAARRRSRGVGDMNESAPRGGSPIVPPGGMRAALAALPVAALRLPDPILEQLARLGLRRIEDLAGQPRGAVARRFGPEIGLRLDQAFGLAPEPLSPIAPDAPFSARLSLPEPIGLEADILAGLDRLLLALCDRLADRGRGARRIVLRLFRCDHTSGQVEVRLARPSDEPIRIRPLLAMRLSDIDAGPGVDAMRLEAPETEVLRKEQVRHPVAAQGGGTAESPARMAGRGATAPDPLPAKPDAEFPELVSRIGVRVGLEEITRVVPGDSYLPERSGQIIAAAWAFPAEAWQPCTVHPRPLILFPPEPVHLPAGRVVPPAPNAAPGQFRWRGRTLVAKDQSQSERICPEWWWDHPDWRSGFRDYWRVEAETGDSIWIYFAHGDTMSAGWFCHGIFG</sequence>
<accession>A0ABU3DBH5</accession>
<evidence type="ECO:0000256" key="5">
    <source>
        <dbReference type="ARBA" id="ARBA00025589"/>
    </source>
</evidence>
<evidence type="ECO:0000313" key="11">
    <source>
        <dbReference type="EMBL" id="MDT0681067.1"/>
    </source>
</evidence>
<evidence type="ECO:0000256" key="6">
    <source>
        <dbReference type="ARBA" id="ARBA00049244"/>
    </source>
</evidence>
<keyword evidence="12" id="KW-1185">Reference proteome</keyword>
<feature type="domain" description="DUF6504" evidence="10">
    <location>
        <begin position="501"/>
        <end position="567"/>
    </location>
</feature>
<dbReference type="InterPro" id="IPR017961">
    <property type="entry name" value="DNA_pol_Y-fam_little_finger"/>
</dbReference>
<comment type="function">
    <text evidence="5">Poorly processive, error-prone DNA polymerase involved in untargeted mutagenesis. Copies undamaged DNA at stalled replication forks, which arise in vivo from mismatched or misaligned primer ends. These misaligned primers can be extended by PolIV. Exhibits no 3'-5' exonuclease (proofreading) activity. May be involved in translesional synthesis, in conjunction with the beta clamp from PolIII.</text>
</comment>
<dbReference type="SUPFAM" id="SSF56672">
    <property type="entry name" value="DNA/RNA polymerases"/>
    <property type="match status" value="1"/>
</dbReference>
<dbReference type="InterPro" id="IPR043128">
    <property type="entry name" value="Rev_trsase/Diguanyl_cyclase"/>
</dbReference>
<dbReference type="InterPro" id="IPR045443">
    <property type="entry name" value="DUF6504"/>
</dbReference>
<evidence type="ECO:0000256" key="7">
    <source>
        <dbReference type="SAM" id="MobiDB-lite"/>
    </source>
</evidence>
<dbReference type="EC" id="2.7.7.7" evidence="3"/>
<comment type="subunit">
    <text evidence="2">Monomer.</text>
</comment>
<evidence type="ECO:0000259" key="9">
    <source>
        <dbReference type="Pfam" id="PF11799"/>
    </source>
</evidence>
<feature type="region of interest" description="Disordered" evidence="7">
    <location>
        <begin position="178"/>
        <end position="205"/>
    </location>
</feature>
<evidence type="ECO:0000313" key="12">
    <source>
        <dbReference type="Proteomes" id="UP001265259"/>
    </source>
</evidence>
<dbReference type="Pfam" id="PF11799">
    <property type="entry name" value="IMS_C"/>
    <property type="match status" value="1"/>
</dbReference>
<comment type="similarity">
    <text evidence="1">Belongs to the DNA polymerase type-Y family.</text>
</comment>
<evidence type="ECO:0000256" key="2">
    <source>
        <dbReference type="ARBA" id="ARBA00011245"/>
    </source>
</evidence>
<dbReference type="Gene3D" id="3.40.1170.60">
    <property type="match status" value="1"/>
</dbReference>
<comment type="catalytic activity">
    <reaction evidence="6">
        <text>DNA(n) + a 2'-deoxyribonucleoside 5'-triphosphate = DNA(n+1) + diphosphate</text>
        <dbReference type="Rhea" id="RHEA:22508"/>
        <dbReference type="Rhea" id="RHEA-COMP:17339"/>
        <dbReference type="Rhea" id="RHEA-COMP:17340"/>
        <dbReference type="ChEBI" id="CHEBI:33019"/>
        <dbReference type="ChEBI" id="CHEBI:61560"/>
        <dbReference type="ChEBI" id="CHEBI:173112"/>
        <dbReference type="EC" id="2.7.7.7"/>
    </reaction>
</comment>
<dbReference type="InterPro" id="IPR043502">
    <property type="entry name" value="DNA/RNA_pol_sf"/>
</dbReference>
<dbReference type="Pfam" id="PF00817">
    <property type="entry name" value="IMS"/>
    <property type="match status" value="1"/>
</dbReference>
<reference evidence="11 12" key="1">
    <citation type="submission" date="2023-09" db="EMBL/GenBank/DDBJ databases">
        <authorList>
            <person name="Rey-Velasco X."/>
        </authorList>
    </citation>
    <scope>NUCLEOTIDE SEQUENCE [LARGE SCALE GENOMIC DNA]</scope>
    <source>
        <strain evidence="11 12">F158</strain>
    </source>
</reference>
<feature type="region of interest" description="Disordered" evidence="7">
    <location>
        <begin position="390"/>
        <end position="420"/>
    </location>
</feature>
<evidence type="ECO:0000256" key="4">
    <source>
        <dbReference type="ARBA" id="ARBA00022763"/>
    </source>
</evidence>
<comment type="caution">
    <text evidence="11">The sequence shown here is derived from an EMBL/GenBank/DDBJ whole genome shotgun (WGS) entry which is preliminary data.</text>
</comment>
<name>A0ABU3DBH5_9RHOB</name>
<proteinExistence type="inferred from homology"/>
<protein>
    <recommendedName>
        <fullName evidence="3">DNA-directed DNA polymerase</fullName>
        <ecNumber evidence="3">2.7.7.7</ecNumber>
    </recommendedName>
</protein>
<dbReference type="Gene3D" id="3.30.70.270">
    <property type="match status" value="1"/>
</dbReference>
<organism evidence="11 12">
    <name type="scientific">Tropicimonas omnivorans</name>
    <dbReference type="NCBI Taxonomy" id="3075590"/>
    <lineage>
        <taxon>Bacteria</taxon>
        <taxon>Pseudomonadati</taxon>
        <taxon>Pseudomonadota</taxon>
        <taxon>Alphaproteobacteria</taxon>
        <taxon>Rhodobacterales</taxon>
        <taxon>Roseobacteraceae</taxon>
        <taxon>Tropicimonas</taxon>
    </lineage>
</organism>
<dbReference type="PANTHER" id="PTHR35369">
    <property type="entry name" value="BLR3025 PROTEIN-RELATED"/>
    <property type="match status" value="1"/>
</dbReference>
<dbReference type="EMBL" id="JAVRHL010000001">
    <property type="protein sequence ID" value="MDT0681067.1"/>
    <property type="molecule type" value="Genomic_DNA"/>
</dbReference>
<dbReference type="InterPro" id="IPR050356">
    <property type="entry name" value="SulA_CellDiv_inhibitor"/>
</dbReference>
<gene>
    <name evidence="11" type="ORF">RM543_00090</name>
</gene>
<dbReference type="Pfam" id="PF20114">
    <property type="entry name" value="DUF6504"/>
    <property type="match status" value="1"/>
</dbReference>
<feature type="compositionally biased region" description="Basic residues" evidence="7">
    <location>
        <begin position="178"/>
        <end position="188"/>
    </location>
</feature>
<dbReference type="PANTHER" id="PTHR35369:SF2">
    <property type="entry name" value="BLR3025 PROTEIN"/>
    <property type="match status" value="1"/>
</dbReference>
<evidence type="ECO:0000256" key="1">
    <source>
        <dbReference type="ARBA" id="ARBA00010945"/>
    </source>
</evidence>
<dbReference type="RefSeq" id="WP_311688451.1">
    <property type="nucleotide sequence ID" value="NZ_JAVRHL010000001.1"/>
</dbReference>
<evidence type="ECO:0000256" key="3">
    <source>
        <dbReference type="ARBA" id="ARBA00012417"/>
    </source>
</evidence>
<dbReference type="InterPro" id="IPR001126">
    <property type="entry name" value="UmuC"/>
</dbReference>
<keyword evidence="4" id="KW-0227">DNA damage</keyword>
<evidence type="ECO:0000259" key="10">
    <source>
        <dbReference type="Pfam" id="PF20114"/>
    </source>
</evidence>
<evidence type="ECO:0000259" key="8">
    <source>
        <dbReference type="Pfam" id="PF00817"/>
    </source>
</evidence>
<dbReference type="CDD" id="cd03468">
    <property type="entry name" value="PolY_like"/>
    <property type="match status" value="1"/>
</dbReference>
<feature type="domain" description="DNA polymerase Y-family little finger" evidence="9">
    <location>
        <begin position="284"/>
        <end position="364"/>
    </location>
</feature>